<accession>A0A6P1MEL0</accession>
<reference evidence="2 3" key="1">
    <citation type="submission" date="2020-01" db="EMBL/GenBank/DDBJ databases">
        <title>Genomic analysis of Aminipila sp. CBA3637.</title>
        <authorList>
            <person name="Kim Y.B."/>
            <person name="Roh S.W."/>
        </authorList>
    </citation>
    <scope>NUCLEOTIDE SEQUENCE [LARGE SCALE GENOMIC DNA]</scope>
    <source>
        <strain evidence="2 3">CBA3637</strain>
    </source>
</reference>
<dbReference type="RefSeq" id="WP_162362857.1">
    <property type="nucleotide sequence ID" value="NZ_CP047591.1"/>
</dbReference>
<organism evidence="2 3">
    <name type="scientific">Aminipila terrae</name>
    <dbReference type="NCBI Taxonomy" id="2697030"/>
    <lineage>
        <taxon>Bacteria</taxon>
        <taxon>Bacillati</taxon>
        <taxon>Bacillota</taxon>
        <taxon>Clostridia</taxon>
        <taxon>Peptostreptococcales</taxon>
        <taxon>Anaerovoracaceae</taxon>
        <taxon>Aminipila</taxon>
    </lineage>
</organism>
<feature type="signal peptide" evidence="1">
    <location>
        <begin position="1"/>
        <end position="26"/>
    </location>
</feature>
<dbReference type="EMBL" id="CP047591">
    <property type="protein sequence ID" value="QHI73090.1"/>
    <property type="molecule type" value="Genomic_DNA"/>
</dbReference>
<evidence type="ECO:0000256" key="1">
    <source>
        <dbReference type="SAM" id="SignalP"/>
    </source>
</evidence>
<protein>
    <recommendedName>
        <fullName evidence="4">Ig-like domain-containing protein</fullName>
    </recommendedName>
</protein>
<name>A0A6P1MEL0_9FIRM</name>
<evidence type="ECO:0000313" key="3">
    <source>
        <dbReference type="Proteomes" id="UP000463883"/>
    </source>
</evidence>
<proteinExistence type="predicted"/>
<dbReference type="KEGG" id="amic:Ami3637_12375"/>
<gene>
    <name evidence="2" type="ORF">Ami3637_12375</name>
</gene>
<keyword evidence="1" id="KW-0732">Signal</keyword>
<evidence type="ECO:0008006" key="4">
    <source>
        <dbReference type="Google" id="ProtNLM"/>
    </source>
</evidence>
<evidence type="ECO:0000313" key="2">
    <source>
        <dbReference type="EMBL" id="QHI73090.1"/>
    </source>
</evidence>
<feature type="chain" id="PRO_5038642159" description="Ig-like domain-containing protein" evidence="1">
    <location>
        <begin position="27"/>
        <end position="305"/>
    </location>
</feature>
<dbReference type="AlphaFoldDB" id="A0A6P1MEL0"/>
<dbReference type="Proteomes" id="UP000463883">
    <property type="component" value="Chromosome"/>
</dbReference>
<sequence>MKKKVFSIFLTLALSLSMGVTSFASSNDLSSDSDVCKSFSINEYDVVTELRSNSDQDLEEKGYSEDEIKEIRSDEYEQDLLKRSQLSDSELKSEFNYNEEQIEVLKNYEGEPIQEVPEMRAVAATCNGTVSCPTASSEFIYIKLNWKWTTAPSFRTVDAAAVRWKGTDTGGNPLNVALNNNASNSYCTVNYVYFAGEKPSTSVKKALTVTDSYGKAYSDFAMTKISNGDINQWAKSGELQIKVDKTGTKPIKEVAVCFSYGHSTVSASGVSVSWPAGFSISFSSGVTTMFTEPRRVSNTGSITSY</sequence>
<dbReference type="CDD" id="cd21372">
    <property type="entry name" value="cwf21_CWC21-like"/>
    <property type="match status" value="1"/>
</dbReference>
<keyword evidence="3" id="KW-1185">Reference proteome</keyword>